<dbReference type="Proteomes" id="UP000095347">
    <property type="component" value="Unassembled WGS sequence"/>
</dbReference>
<protein>
    <submittedName>
        <fullName evidence="2">Fe-S oxidoreductase</fullName>
    </submittedName>
</protein>
<dbReference type="STRING" id="28181.BEN30_10390"/>
<dbReference type="InterPro" id="IPR018530">
    <property type="entry name" value="SiaC"/>
</dbReference>
<name>A0A1E5Q7X7_9PROT</name>
<comment type="caution">
    <text evidence="2">The sequence shown here is derived from an EMBL/GenBank/DDBJ whole genome shotgun (WGS) entry which is preliminary data.</text>
</comment>
<proteinExistence type="predicted"/>
<evidence type="ECO:0000313" key="3">
    <source>
        <dbReference type="Proteomes" id="UP000095347"/>
    </source>
</evidence>
<dbReference type="EMBL" id="MCGG01000025">
    <property type="protein sequence ID" value="OEJ67175.1"/>
    <property type="molecule type" value="Genomic_DNA"/>
</dbReference>
<dbReference type="Pfam" id="PF09345">
    <property type="entry name" value="SiaC"/>
    <property type="match status" value="1"/>
</dbReference>
<dbReference type="AlphaFoldDB" id="A0A1E5Q7X7"/>
<evidence type="ECO:0000313" key="2">
    <source>
        <dbReference type="EMBL" id="OEJ67175.1"/>
    </source>
</evidence>
<keyword evidence="3" id="KW-1185">Reference proteome</keyword>
<dbReference type="OrthoDB" id="5297629at2"/>
<gene>
    <name evidence="2" type="ORF">BEN30_10390</name>
</gene>
<organism evidence="2 3">
    <name type="scientific">Magnetovibrio blakemorei</name>
    <dbReference type="NCBI Taxonomy" id="28181"/>
    <lineage>
        <taxon>Bacteria</taxon>
        <taxon>Pseudomonadati</taxon>
        <taxon>Pseudomonadota</taxon>
        <taxon>Alphaproteobacteria</taxon>
        <taxon>Rhodospirillales</taxon>
        <taxon>Magnetovibrionaceae</taxon>
        <taxon>Magnetovibrio</taxon>
    </lineage>
</organism>
<sequence length="129" mass="14425">MENINIEATERSPEIHFDFGSNTFALKGESYPEDVSTFFGPVIGALEEHLSGLNGASVTFTFDLIYFNSSTAKVLMGLFDTLDEAAENGNDVSIIWSYEEDDDNMEELGEEFGEDLEHAKFEMKAYAKK</sequence>
<feature type="domain" description="SiaC family regulatory phosphoprotein" evidence="1">
    <location>
        <begin position="6"/>
        <end position="125"/>
    </location>
</feature>
<evidence type="ECO:0000259" key="1">
    <source>
        <dbReference type="Pfam" id="PF09345"/>
    </source>
</evidence>
<dbReference type="RefSeq" id="WP_069958004.1">
    <property type="nucleotide sequence ID" value="NZ_MCGG01000025.1"/>
</dbReference>
<reference evidence="3" key="1">
    <citation type="submission" date="2016-07" db="EMBL/GenBank/DDBJ databases">
        <authorList>
            <person name="Florea S."/>
            <person name="Webb J.S."/>
            <person name="Jaromczyk J."/>
            <person name="Schardl C.L."/>
        </authorList>
    </citation>
    <scope>NUCLEOTIDE SEQUENCE [LARGE SCALE GENOMIC DNA]</scope>
    <source>
        <strain evidence="3">MV-1</strain>
    </source>
</reference>
<accession>A0A1E5Q7X7</accession>